<feature type="compositionally biased region" description="Low complexity" evidence="1">
    <location>
        <begin position="26"/>
        <end position="46"/>
    </location>
</feature>
<sequence>MRAKPASAILAVTFAALLGACEAQDEAATQASSAEQSAPAATEAGAKTNPESPIDEASPAFNANEPDASTCGADKLDRWLNVLPTETVRNEIADAVGHDRIRYIAPGDVVTMDLRPDRLNVETGEDGRIRLFRCG</sequence>
<evidence type="ECO:0008006" key="5">
    <source>
        <dbReference type="Google" id="ProtNLM"/>
    </source>
</evidence>
<keyword evidence="2" id="KW-0732">Signal</keyword>
<keyword evidence="4" id="KW-1185">Reference proteome</keyword>
<feature type="region of interest" description="Disordered" evidence="1">
    <location>
        <begin position="25"/>
        <end position="69"/>
    </location>
</feature>
<dbReference type="Proteomes" id="UP000469159">
    <property type="component" value="Unassembled WGS sequence"/>
</dbReference>
<evidence type="ECO:0000256" key="1">
    <source>
        <dbReference type="SAM" id="MobiDB-lite"/>
    </source>
</evidence>
<dbReference type="RefSeq" id="WP_160745669.1">
    <property type="nucleotide sequence ID" value="NZ_WTYK01000002.1"/>
</dbReference>
<dbReference type="OrthoDB" id="8724542at2"/>
<reference evidence="3 4" key="1">
    <citation type="submission" date="2019-12" db="EMBL/GenBank/DDBJ databases">
        <title>Genomic-based taxomic classification of the family Erythrobacteraceae.</title>
        <authorList>
            <person name="Xu L."/>
        </authorList>
    </citation>
    <scope>NUCLEOTIDE SEQUENCE [LARGE SCALE GENOMIC DNA]</scope>
    <source>
        <strain evidence="3 4">MCCC 1K02066</strain>
    </source>
</reference>
<organism evidence="3 4">
    <name type="scientific">Croceibacterium soli</name>
    <dbReference type="NCBI Taxonomy" id="1739690"/>
    <lineage>
        <taxon>Bacteria</taxon>
        <taxon>Pseudomonadati</taxon>
        <taxon>Pseudomonadota</taxon>
        <taxon>Alphaproteobacteria</taxon>
        <taxon>Sphingomonadales</taxon>
        <taxon>Erythrobacteraceae</taxon>
        <taxon>Croceibacterium</taxon>
    </lineage>
</organism>
<dbReference type="Gene3D" id="3.30.10.10">
    <property type="entry name" value="Trypsin Inhibitor V, subunit A"/>
    <property type="match status" value="1"/>
</dbReference>
<dbReference type="EMBL" id="WTYK01000002">
    <property type="protein sequence ID" value="MXP40807.1"/>
    <property type="molecule type" value="Genomic_DNA"/>
</dbReference>
<evidence type="ECO:0000313" key="4">
    <source>
        <dbReference type="Proteomes" id="UP000469159"/>
    </source>
</evidence>
<evidence type="ECO:0000313" key="3">
    <source>
        <dbReference type="EMBL" id="MXP40807.1"/>
    </source>
</evidence>
<gene>
    <name evidence="3" type="ORF">GRI75_03985</name>
</gene>
<proteinExistence type="predicted"/>
<dbReference type="InterPro" id="IPR021719">
    <property type="entry name" value="Prot_inh_I78"/>
</dbReference>
<dbReference type="PROSITE" id="PS51257">
    <property type="entry name" value="PROKAR_LIPOPROTEIN"/>
    <property type="match status" value="1"/>
</dbReference>
<comment type="caution">
    <text evidence="3">The sequence shown here is derived from an EMBL/GenBank/DDBJ whole genome shotgun (WGS) entry which is preliminary data.</text>
</comment>
<accession>A0A6I4UTH0</accession>
<feature type="chain" id="PRO_5026222163" description="Peptidase inhibitor I78 family protein" evidence="2">
    <location>
        <begin position="24"/>
        <end position="135"/>
    </location>
</feature>
<dbReference type="AlphaFoldDB" id="A0A6I4UTH0"/>
<evidence type="ECO:0000256" key="2">
    <source>
        <dbReference type="SAM" id="SignalP"/>
    </source>
</evidence>
<dbReference type="Pfam" id="PF11720">
    <property type="entry name" value="Inhibitor_I78"/>
    <property type="match status" value="1"/>
</dbReference>
<name>A0A6I4UTH0_9SPHN</name>
<feature type="signal peptide" evidence="2">
    <location>
        <begin position="1"/>
        <end position="23"/>
    </location>
</feature>
<protein>
    <recommendedName>
        <fullName evidence="5">Peptidase inhibitor I78 family protein</fullName>
    </recommendedName>
</protein>